<dbReference type="KEGG" id="crq:GCK72_021233"/>
<reference evidence="1 2" key="1">
    <citation type="submission" date="2019-12" db="EMBL/GenBank/DDBJ databases">
        <title>Chromosome-level assembly of the Caenorhabditis remanei genome.</title>
        <authorList>
            <person name="Teterina A.A."/>
            <person name="Willis J.H."/>
            <person name="Phillips P.C."/>
        </authorList>
    </citation>
    <scope>NUCLEOTIDE SEQUENCE [LARGE SCALE GENOMIC DNA]</scope>
    <source>
        <strain evidence="1 2">PX506</strain>
        <tissue evidence="1">Whole organism</tissue>
    </source>
</reference>
<dbReference type="CTD" id="9827117"/>
<proteinExistence type="predicted"/>
<dbReference type="GeneID" id="9827117"/>
<comment type="caution">
    <text evidence="1">The sequence shown here is derived from an EMBL/GenBank/DDBJ whole genome shotgun (WGS) entry which is preliminary data.</text>
</comment>
<dbReference type="RefSeq" id="XP_003097994.2">
    <property type="nucleotide sequence ID" value="XM_003097946.2"/>
</dbReference>
<sequence>MSDKYSTNGIHTFEDVVAHLAQRQHQTHSLGRIGGFEWKLGLGKYTDTSFRSSLFCENDNSKVEVRIRYYLKVKNSNEILQEKFKQETLTNLKHDEFATSKPIPLLEVLNLKNGWLNDEKCTVEYGIQVESIQGDDGIRKFNFYEELFDSKQKQNMISFCQEKDSNNKRYLHCHKQILGHNCPHYSDNTSEHHPTLIPDHTAGFDDSEMCLQFAHGVRIDVSTYVLFEMNRVAQSLYLTNASYFIEEQIIWKEYKDDLFIQLAIKDDLSRFLAVLLKKVTPENALKIIRSTFNEGDIDNASMEIKKMIVAKVLYGRF</sequence>
<evidence type="ECO:0000313" key="2">
    <source>
        <dbReference type="Proteomes" id="UP000483820"/>
    </source>
</evidence>
<protein>
    <submittedName>
        <fullName evidence="1">Uncharacterized protein</fullName>
    </submittedName>
</protein>
<accession>A0A6A5GHK8</accession>
<dbReference type="AlphaFoldDB" id="A0A6A5GHK8"/>
<name>A0A6A5GHK8_CAERE</name>
<evidence type="ECO:0000313" key="1">
    <source>
        <dbReference type="EMBL" id="KAF1754670.1"/>
    </source>
</evidence>
<gene>
    <name evidence="1" type="ORF">GCK72_021233</name>
</gene>
<dbReference type="EMBL" id="WUAV01000005">
    <property type="protein sequence ID" value="KAF1754670.1"/>
    <property type="molecule type" value="Genomic_DNA"/>
</dbReference>
<organism evidence="1 2">
    <name type="scientific">Caenorhabditis remanei</name>
    <name type="common">Caenorhabditis vulgaris</name>
    <dbReference type="NCBI Taxonomy" id="31234"/>
    <lineage>
        <taxon>Eukaryota</taxon>
        <taxon>Metazoa</taxon>
        <taxon>Ecdysozoa</taxon>
        <taxon>Nematoda</taxon>
        <taxon>Chromadorea</taxon>
        <taxon>Rhabditida</taxon>
        <taxon>Rhabditina</taxon>
        <taxon>Rhabditomorpha</taxon>
        <taxon>Rhabditoidea</taxon>
        <taxon>Rhabditidae</taxon>
        <taxon>Peloderinae</taxon>
        <taxon>Caenorhabditis</taxon>
    </lineage>
</organism>
<dbReference type="Proteomes" id="UP000483820">
    <property type="component" value="Chromosome V"/>
</dbReference>